<gene>
    <name evidence="1" type="ORF">PR048_016485</name>
</gene>
<evidence type="ECO:0000313" key="1">
    <source>
        <dbReference type="EMBL" id="KAJ8884628.1"/>
    </source>
</evidence>
<dbReference type="EMBL" id="JARBHB010000005">
    <property type="protein sequence ID" value="KAJ8884628.1"/>
    <property type="molecule type" value="Genomic_DNA"/>
</dbReference>
<evidence type="ECO:0000313" key="2">
    <source>
        <dbReference type="Proteomes" id="UP001159363"/>
    </source>
</evidence>
<name>A0ABQ9HJW6_9NEOP</name>
<organism evidence="1 2">
    <name type="scientific">Dryococelus australis</name>
    <dbReference type="NCBI Taxonomy" id="614101"/>
    <lineage>
        <taxon>Eukaryota</taxon>
        <taxon>Metazoa</taxon>
        <taxon>Ecdysozoa</taxon>
        <taxon>Arthropoda</taxon>
        <taxon>Hexapoda</taxon>
        <taxon>Insecta</taxon>
        <taxon>Pterygota</taxon>
        <taxon>Neoptera</taxon>
        <taxon>Polyneoptera</taxon>
        <taxon>Phasmatodea</taxon>
        <taxon>Verophasmatodea</taxon>
        <taxon>Anareolatae</taxon>
        <taxon>Phasmatidae</taxon>
        <taxon>Eurycanthinae</taxon>
        <taxon>Dryococelus</taxon>
    </lineage>
</organism>
<reference evidence="1 2" key="1">
    <citation type="submission" date="2023-02" db="EMBL/GenBank/DDBJ databases">
        <title>LHISI_Scaffold_Assembly.</title>
        <authorList>
            <person name="Stuart O.P."/>
            <person name="Cleave R."/>
            <person name="Magrath M.J.L."/>
            <person name="Mikheyev A.S."/>
        </authorList>
    </citation>
    <scope>NUCLEOTIDE SEQUENCE [LARGE SCALE GENOMIC DNA]</scope>
    <source>
        <strain evidence="1">Daus_M_001</strain>
        <tissue evidence="1">Leg muscle</tissue>
    </source>
</reference>
<dbReference type="Proteomes" id="UP001159363">
    <property type="component" value="Chromosome 4"/>
</dbReference>
<protein>
    <submittedName>
        <fullName evidence="1">Uncharacterized protein</fullName>
    </submittedName>
</protein>
<comment type="caution">
    <text evidence="1">The sequence shown here is derived from an EMBL/GenBank/DDBJ whole genome shotgun (WGS) entry which is preliminary data.</text>
</comment>
<accession>A0ABQ9HJW6</accession>
<sequence>MVIIILEYHYVRVGYKISSRMPNNAFFSYRNDQKYISVKISAINYHLIRTVLKKINKVGNMLLESDLRVKHMKQSVVVYPSIKGGIKQHIK</sequence>
<keyword evidence="2" id="KW-1185">Reference proteome</keyword>
<proteinExistence type="predicted"/>